<dbReference type="InterPro" id="IPR003680">
    <property type="entry name" value="Flavodoxin_fold"/>
</dbReference>
<dbReference type="PANTHER" id="PTHR47307:SF1">
    <property type="entry name" value="GLUTATHIONE-REGULATED POTASSIUM-EFFLUX SYSTEM ANCILLARY PROTEIN KEFG"/>
    <property type="match status" value="1"/>
</dbReference>
<dbReference type="SUPFAM" id="SSF52218">
    <property type="entry name" value="Flavoproteins"/>
    <property type="match status" value="1"/>
</dbReference>
<dbReference type="RefSeq" id="WP_002945486.1">
    <property type="nucleotide sequence ID" value="NZ_CP012543.1"/>
</dbReference>
<organism evidence="3 4">
    <name type="scientific">Campylobacter rectus</name>
    <name type="common">Wolinella recta</name>
    <dbReference type="NCBI Taxonomy" id="203"/>
    <lineage>
        <taxon>Bacteria</taxon>
        <taxon>Pseudomonadati</taxon>
        <taxon>Campylobacterota</taxon>
        <taxon>Epsilonproteobacteria</taxon>
        <taxon>Campylobacterales</taxon>
        <taxon>Campylobacteraceae</taxon>
        <taxon>Campylobacter</taxon>
    </lineage>
</organism>
<dbReference type="GO" id="GO:0003955">
    <property type="term" value="F:NAD(P)H dehydrogenase (quinone) activity"/>
    <property type="evidence" value="ECO:0007669"/>
    <property type="project" value="TreeGrafter"/>
</dbReference>
<feature type="domain" description="Flavodoxin-like fold" evidence="2">
    <location>
        <begin position="1"/>
        <end position="169"/>
    </location>
</feature>
<evidence type="ECO:0000256" key="1">
    <source>
        <dbReference type="ARBA" id="ARBA00023002"/>
    </source>
</evidence>
<gene>
    <name evidence="3" type="ORF">CRECT_1716</name>
</gene>
<dbReference type="EMBL" id="CP012543">
    <property type="protein sequence ID" value="QCD47349.1"/>
    <property type="molecule type" value="Genomic_DNA"/>
</dbReference>
<dbReference type="PANTHER" id="PTHR47307">
    <property type="entry name" value="GLUTATHIONE-REGULATED POTASSIUM-EFFLUX SYSTEM ANCILLARY PROTEIN KEFG"/>
    <property type="match status" value="1"/>
</dbReference>
<proteinExistence type="predicted"/>
<protein>
    <submittedName>
        <fullName evidence="3">Flavodoxin-like fold domain protein, putative NAD(P)H (Quinone) dehydrogenase/reductase</fullName>
    </submittedName>
</protein>
<dbReference type="InterPro" id="IPR029039">
    <property type="entry name" value="Flavoprotein-like_sf"/>
</dbReference>
<accession>A0A6G5QNZ5</accession>
<dbReference type="Gene3D" id="3.40.50.360">
    <property type="match status" value="1"/>
</dbReference>
<dbReference type="GO" id="GO:0009055">
    <property type="term" value="F:electron transfer activity"/>
    <property type="evidence" value="ECO:0007669"/>
    <property type="project" value="TreeGrafter"/>
</dbReference>
<sequence length="182" mass="19672">MKTLVILSHPNFAASRVNKALSQVAKGAVDTEVRHLEGLYGLDVARIDARAEQEALRGADRIVFLYPLYWLNVPPMLKAYLDAVFSHELVGSGALRGKVLQLALSASTPLSEYSKQGAIGYSMDEILTPLKIAANYCGMDFAVPFISGGFEPGEFSDDAVDAAAARFGKLLRGELSSSEYQI</sequence>
<evidence type="ECO:0000313" key="4">
    <source>
        <dbReference type="Proteomes" id="UP000502377"/>
    </source>
</evidence>
<dbReference type="AlphaFoldDB" id="A0A6G5QNZ5"/>
<reference evidence="3 4" key="1">
    <citation type="submission" date="2016-07" db="EMBL/GenBank/DDBJ databases">
        <title>Comparative genomics of the Campylobacter concisus group.</title>
        <authorList>
            <person name="Miller W.G."/>
            <person name="Yee E."/>
            <person name="Chapman M.H."/>
            <person name="Huynh S."/>
            <person name="Bono J.L."/>
            <person name="On S.L.W."/>
            <person name="StLeger J."/>
            <person name="Foster G."/>
            <person name="Parker C.T."/>
        </authorList>
    </citation>
    <scope>NUCLEOTIDE SEQUENCE [LARGE SCALE GENOMIC DNA]</scope>
    <source>
        <strain evidence="3 4">ATCC 33238</strain>
    </source>
</reference>
<evidence type="ECO:0000259" key="2">
    <source>
        <dbReference type="Pfam" id="PF02525"/>
    </source>
</evidence>
<dbReference type="Pfam" id="PF02525">
    <property type="entry name" value="Flavodoxin_2"/>
    <property type="match status" value="1"/>
</dbReference>
<dbReference type="Proteomes" id="UP000502377">
    <property type="component" value="Chromosome"/>
</dbReference>
<dbReference type="KEGG" id="crx:CRECT_1716"/>
<keyword evidence="1" id="KW-0560">Oxidoreductase</keyword>
<name>A0A6G5QNZ5_CAMRE</name>
<dbReference type="InterPro" id="IPR046980">
    <property type="entry name" value="KefG/KefF"/>
</dbReference>
<evidence type="ECO:0000313" key="3">
    <source>
        <dbReference type="EMBL" id="QCD47349.1"/>
    </source>
</evidence>
<dbReference type="GO" id="GO:0010181">
    <property type="term" value="F:FMN binding"/>
    <property type="evidence" value="ECO:0007669"/>
    <property type="project" value="TreeGrafter"/>
</dbReference>